<dbReference type="AlphaFoldDB" id="A0A149TWV2"/>
<dbReference type="Proteomes" id="UP000075360">
    <property type="component" value="Unassembled WGS sequence"/>
</dbReference>
<reference evidence="2 3" key="1">
    <citation type="submission" date="2015-06" db="EMBL/GenBank/DDBJ databases">
        <title>Improved classification and identification of acetic acid bacteria using matrix-assisted laser desorption/ionization time-of-flight mass spectrometry; Gluconobacter nephelii and Gluconobacter uchimurae are later heterotypic synonyms of Gluconobacter japonicus and Gluconobacter oxydans, respectively.</title>
        <authorList>
            <person name="Li L."/>
            <person name="Cleenwerck I."/>
            <person name="De Vuyst L."/>
            <person name="Vandamme P."/>
        </authorList>
    </citation>
    <scope>NUCLEOTIDE SEQUENCE [LARGE SCALE GENOMIC DNA]</scope>
    <source>
        <strain evidence="2 3">LMG 23690</strain>
    </source>
</reference>
<sequence length="60" mass="6349">MGQAVREGESAEESTGLPGRMACGGHDEKESPQQVPYAMKAWHAPSGRRPADSALQARVA</sequence>
<evidence type="ECO:0000313" key="3">
    <source>
        <dbReference type="Proteomes" id="UP000075360"/>
    </source>
</evidence>
<evidence type="ECO:0000313" key="2">
    <source>
        <dbReference type="EMBL" id="KXV57586.1"/>
    </source>
</evidence>
<comment type="caution">
    <text evidence="2">The sequence shown here is derived from an EMBL/GenBank/DDBJ whole genome shotgun (WGS) entry which is preliminary data.</text>
</comment>
<proteinExistence type="predicted"/>
<dbReference type="EMBL" id="LHZU01000143">
    <property type="protein sequence ID" value="KXV57586.1"/>
    <property type="molecule type" value="Genomic_DNA"/>
</dbReference>
<gene>
    <name evidence="2" type="ORF">AD948_13765</name>
</gene>
<protein>
    <submittedName>
        <fullName evidence="2">Uncharacterized protein</fullName>
    </submittedName>
</protein>
<accession>A0A149TWV2</accession>
<feature type="region of interest" description="Disordered" evidence="1">
    <location>
        <begin position="1"/>
        <end position="60"/>
    </location>
</feature>
<evidence type="ECO:0000256" key="1">
    <source>
        <dbReference type="SAM" id="MobiDB-lite"/>
    </source>
</evidence>
<organism evidence="2 3">
    <name type="scientific">Acetobacter senegalensis</name>
    <dbReference type="NCBI Taxonomy" id="446692"/>
    <lineage>
        <taxon>Bacteria</taxon>
        <taxon>Pseudomonadati</taxon>
        <taxon>Pseudomonadota</taxon>
        <taxon>Alphaproteobacteria</taxon>
        <taxon>Acetobacterales</taxon>
        <taxon>Acetobacteraceae</taxon>
        <taxon>Acetobacter</taxon>
    </lineage>
</organism>
<name>A0A149TWV2_9PROT</name>